<reference evidence="1" key="2">
    <citation type="submission" date="2025-09" db="UniProtKB">
        <authorList>
            <consortium name="Ensembl"/>
        </authorList>
    </citation>
    <scope>IDENTIFICATION</scope>
</reference>
<gene>
    <name evidence="1" type="primary">LOC109105273</name>
</gene>
<proteinExistence type="predicted"/>
<dbReference type="AlphaFoldDB" id="A0A8C1MA43"/>
<evidence type="ECO:0000313" key="1">
    <source>
        <dbReference type="Ensembl" id="ENSCCRP00010073199.1"/>
    </source>
</evidence>
<sequence length="142" mass="16259">MPAIMTMLADHAARQLLDFNQKLDINLLDNVVNCLYHGVGPQQRMAQEVLTHLKEHPDAWTRVDTILEFSQNMNTKDEKGCVFLCTLTQLGFGGRPPQGLPFHSLTLNSAVPPFTLHMPHMELRDGREIGRQFIPFFNLRYE</sequence>
<dbReference type="Proteomes" id="UP000694427">
    <property type="component" value="Unplaced"/>
</dbReference>
<name>A0A8C1MA43_CYPCA</name>
<accession>A0A8C1MA43</accession>
<organism evidence="1 2">
    <name type="scientific">Cyprinus carpio</name>
    <name type="common">Common carp</name>
    <dbReference type="NCBI Taxonomy" id="7962"/>
    <lineage>
        <taxon>Eukaryota</taxon>
        <taxon>Metazoa</taxon>
        <taxon>Chordata</taxon>
        <taxon>Craniata</taxon>
        <taxon>Vertebrata</taxon>
        <taxon>Euteleostomi</taxon>
        <taxon>Actinopterygii</taxon>
        <taxon>Neopterygii</taxon>
        <taxon>Teleostei</taxon>
        <taxon>Ostariophysi</taxon>
        <taxon>Cypriniformes</taxon>
        <taxon>Cyprinidae</taxon>
        <taxon>Cyprininae</taxon>
        <taxon>Cyprinus</taxon>
    </lineage>
</organism>
<keyword evidence="2" id="KW-1185">Reference proteome</keyword>
<dbReference type="Ensembl" id="ENSCCRT00010080994.1">
    <property type="protein sequence ID" value="ENSCCRP00010073199.1"/>
    <property type="gene ID" value="ENSCCRG00010031593.1"/>
</dbReference>
<evidence type="ECO:0000313" key="2">
    <source>
        <dbReference type="Proteomes" id="UP000694427"/>
    </source>
</evidence>
<protein>
    <submittedName>
        <fullName evidence="1">Exportin 1 (CRM1 homolog, yeast) b</fullName>
    </submittedName>
</protein>
<reference evidence="1" key="1">
    <citation type="submission" date="2025-08" db="UniProtKB">
        <authorList>
            <consortium name="Ensembl"/>
        </authorList>
    </citation>
    <scope>IDENTIFICATION</scope>
</reference>
<dbReference type="InterPro" id="IPR016024">
    <property type="entry name" value="ARM-type_fold"/>
</dbReference>
<dbReference type="Gene3D" id="1.25.10.10">
    <property type="entry name" value="Leucine-rich Repeat Variant"/>
    <property type="match status" value="1"/>
</dbReference>
<dbReference type="InterPro" id="IPR011989">
    <property type="entry name" value="ARM-like"/>
</dbReference>
<dbReference type="SUPFAM" id="SSF48371">
    <property type="entry name" value="ARM repeat"/>
    <property type="match status" value="1"/>
</dbReference>